<name>A0A9D1QJE8_9STAP</name>
<dbReference type="Gene3D" id="3.40.50.360">
    <property type="match status" value="1"/>
</dbReference>
<evidence type="ECO:0000313" key="7">
    <source>
        <dbReference type="EMBL" id="HIW13723.1"/>
    </source>
</evidence>
<comment type="caution">
    <text evidence="7">The sequence shown here is derived from an EMBL/GenBank/DDBJ whole genome shotgun (WGS) entry which is preliminary data.</text>
</comment>
<evidence type="ECO:0000256" key="1">
    <source>
        <dbReference type="ARBA" id="ARBA00006961"/>
    </source>
</evidence>
<evidence type="ECO:0000256" key="5">
    <source>
        <dbReference type="ARBA" id="ARBA00032807"/>
    </source>
</evidence>
<protein>
    <recommendedName>
        <fullName evidence="3">FMN-dependent NADPH-azoreductase</fullName>
    </recommendedName>
    <alternativeName>
        <fullName evidence="5">NADPH-dependent flavo-azoreductase</fullName>
    </alternativeName>
    <alternativeName>
        <fullName evidence="4">NADPH-flavin azoreductase</fullName>
    </alternativeName>
</protein>
<evidence type="ECO:0000256" key="3">
    <source>
        <dbReference type="ARBA" id="ARBA00016393"/>
    </source>
</evidence>
<evidence type="ECO:0000313" key="8">
    <source>
        <dbReference type="Proteomes" id="UP000823989"/>
    </source>
</evidence>
<dbReference type="Pfam" id="PF03358">
    <property type="entry name" value="FMN_red"/>
    <property type="match status" value="1"/>
</dbReference>
<dbReference type="GO" id="GO:0003955">
    <property type="term" value="F:NAD(P)H dehydrogenase (quinone) activity"/>
    <property type="evidence" value="ECO:0007669"/>
    <property type="project" value="InterPro"/>
</dbReference>
<dbReference type="NCBIfam" id="NF002999">
    <property type="entry name" value="PRK03767.1"/>
    <property type="match status" value="1"/>
</dbReference>
<reference evidence="7" key="1">
    <citation type="journal article" date="2021" name="PeerJ">
        <title>Extensive microbial diversity within the chicken gut microbiome revealed by metagenomics and culture.</title>
        <authorList>
            <person name="Gilroy R."/>
            <person name="Ravi A."/>
            <person name="Getino M."/>
            <person name="Pursley I."/>
            <person name="Horton D.L."/>
            <person name="Alikhan N.F."/>
            <person name="Baker D."/>
            <person name="Gharbi K."/>
            <person name="Hall N."/>
            <person name="Watson M."/>
            <person name="Adriaenssens E.M."/>
            <person name="Foster-Nyarko E."/>
            <person name="Jarju S."/>
            <person name="Secka A."/>
            <person name="Antonio M."/>
            <person name="Oren A."/>
            <person name="Chaudhuri R.R."/>
            <person name="La Ragione R."/>
            <person name="Hildebrand F."/>
            <person name="Pallen M.J."/>
        </authorList>
    </citation>
    <scope>NUCLEOTIDE SEQUENCE</scope>
    <source>
        <strain evidence="7">ChiHjej13B12-752</strain>
    </source>
</reference>
<evidence type="ECO:0000256" key="4">
    <source>
        <dbReference type="ARBA" id="ARBA00031831"/>
    </source>
</evidence>
<dbReference type="InterPro" id="IPR005025">
    <property type="entry name" value="FMN_Rdtase-like_dom"/>
</dbReference>
<comment type="subunit">
    <text evidence="2">Homotetramer.</text>
</comment>
<dbReference type="InterPro" id="IPR008254">
    <property type="entry name" value="Flavodoxin/NO_synth"/>
</dbReference>
<proteinExistence type="inferred from homology"/>
<dbReference type="GO" id="GO:0010181">
    <property type="term" value="F:FMN binding"/>
    <property type="evidence" value="ECO:0007669"/>
    <property type="project" value="InterPro"/>
</dbReference>
<dbReference type="AlphaFoldDB" id="A0A9D1QJE8"/>
<dbReference type="EMBL" id="DXHR01000035">
    <property type="protein sequence ID" value="HIW13723.1"/>
    <property type="molecule type" value="Genomic_DNA"/>
</dbReference>
<comment type="similarity">
    <text evidence="1">Belongs to the WrbA family.</text>
</comment>
<organism evidence="7 8">
    <name type="scientific">Candidatus Salinicoccus stercoripullorum</name>
    <dbReference type="NCBI Taxonomy" id="2838756"/>
    <lineage>
        <taxon>Bacteria</taxon>
        <taxon>Bacillati</taxon>
        <taxon>Bacillota</taxon>
        <taxon>Bacilli</taxon>
        <taxon>Bacillales</taxon>
        <taxon>Staphylococcaceae</taxon>
        <taxon>Salinicoccus</taxon>
    </lineage>
</organism>
<feature type="domain" description="Flavodoxin-like" evidence="6">
    <location>
        <begin position="6"/>
        <end position="191"/>
    </location>
</feature>
<evidence type="ECO:0000256" key="2">
    <source>
        <dbReference type="ARBA" id="ARBA00011881"/>
    </source>
</evidence>
<dbReference type="Proteomes" id="UP000823989">
    <property type="component" value="Unassembled WGS sequence"/>
</dbReference>
<reference evidence="7" key="2">
    <citation type="submission" date="2021-04" db="EMBL/GenBank/DDBJ databases">
        <authorList>
            <person name="Gilroy R."/>
        </authorList>
    </citation>
    <scope>NUCLEOTIDE SEQUENCE</scope>
    <source>
        <strain evidence="7">ChiHjej13B12-752</strain>
    </source>
</reference>
<dbReference type="PANTHER" id="PTHR30546">
    <property type="entry name" value="FLAVODOXIN-RELATED PROTEIN WRBA-RELATED"/>
    <property type="match status" value="1"/>
</dbReference>
<keyword evidence="7" id="KW-0560">Oxidoreductase</keyword>
<dbReference type="InterPro" id="IPR029039">
    <property type="entry name" value="Flavoprotein-like_sf"/>
</dbReference>
<sequence length="204" mass="22108">MADLNLAVIYYSSTGTNHQMAQWAEEAGNDAGANVRLRKIPETAPMEAIESNPAWKENYDKTQNIEEAAVEDLEWADAIVFSVPTRFGVEASQFRAFIDTTGGLWAQGKLMNKVVSAMSSAQNPHGGQEATVLSVYKTMAHWGAIIVPPGYSDPVQFEAGGNPYGVSATATENGIVEDIEDAVKHQARRTVEVAEWLRHGQGNG</sequence>
<dbReference type="SUPFAM" id="SSF52218">
    <property type="entry name" value="Flavoproteins"/>
    <property type="match status" value="1"/>
</dbReference>
<accession>A0A9D1QJE8</accession>
<dbReference type="PROSITE" id="PS50902">
    <property type="entry name" value="FLAVODOXIN_LIKE"/>
    <property type="match status" value="1"/>
</dbReference>
<dbReference type="PANTHER" id="PTHR30546:SF23">
    <property type="entry name" value="FLAVOPROTEIN-LIKE PROTEIN YCP4-RELATED"/>
    <property type="match status" value="1"/>
</dbReference>
<evidence type="ECO:0000259" key="6">
    <source>
        <dbReference type="PROSITE" id="PS50902"/>
    </source>
</evidence>
<dbReference type="InterPro" id="IPR010089">
    <property type="entry name" value="Flavoprotein_WrbA-like"/>
</dbReference>
<gene>
    <name evidence="7" type="primary">wrbA</name>
    <name evidence="7" type="ORF">H9891_11280</name>
</gene>
<dbReference type="GO" id="GO:0016020">
    <property type="term" value="C:membrane"/>
    <property type="evidence" value="ECO:0007669"/>
    <property type="project" value="TreeGrafter"/>
</dbReference>
<dbReference type="NCBIfam" id="TIGR01755">
    <property type="entry name" value="flav_wrbA"/>
    <property type="match status" value="1"/>
</dbReference>